<feature type="chain" id="PRO_5005468570" description="Ice-binding protein C-terminal domain-containing protein" evidence="1">
    <location>
        <begin position="32"/>
        <end position="190"/>
    </location>
</feature>
<dbReference type="AlphaFoldDB" id="A0A0K1S770"/>
<dbReference type="KEGG" id="mpk:VL20_4993"/>
<dbReference type="NCBIfam" id="TIGR02595">
    <property type="entry name" value="PEP_CTERM"/>
    <property type="match status" value="1"/>
</dbReference>
<evidence type="ECO:0000259" key="2">
    <source>
        <dbReference type="Pfam" id="PF07589"/>
    </source>
</evidence>
<proteinExistence type="predicted"/>
<name>A0A0K1S770_9CHRO</name>
<feature type="domain" description="Ice-binding protein C-terminal" evidence="2">
    <location>
        <begin position="165"/>
        <end position="189"/>
    </location>
</feature>
<evidence type="ECO:0000313" key="3">
    <source>
        <dbReference type="EMBL" id="AKV69868.1"/>
    </source>
</evidence>
<dbReference type="Proteomes" id="UP000068167">
    <property type="component" value="Chromosome"/>
</dbReference>
<organism evidence="3 4">
    <name type="scientific">Microcystis panniformis FACHB-1757</name>
    <dbReference type="NCBI Taxonomy" id="1638788"/>
    <lineage>
        <taxon>Bacteria</taxon>
        <taxon>Bacillati</taxon>
        <taxon>Cyanobacteriota</taxon>
        <taxon>Cyanophyceae</taxon>
        <taxon>Oscillatoriophycideae</taxon>
        <taxon>Chroococcales</taxon>
        <taxon>Microcystaceae</taxon>
        <taxon>Microcystis</taxon>
    </lineage>
</organism>
<feature type="signal peptide" evidence="1">
    <location>
        <begin position="1"/>
        <end position="31"/>
    </location>
</feature>
<sequence>MTLSTLIKKSIGGRVALIGLSLLAPVSGASAATFGFSFSNVDGPVSGTVSGTIELPDAALTTDGIYAATALSVTSAPAALGYTLPVIGTFPSLGPNAFNVVGGNIILSGTQFARSQFVVTGSPNANAFGLNSPLGTLFGTNGVADASSGVLDSNNSTLTFTRATSVPEPGTILGLVTVGALGALARKRKG</sequence>
<keyword evidence="1" id="KW-0732">Signal</keyword>
<accession>A0A0K1S770</accession>
<keyword evidence="4" id="KW-1185">Reference proteome</keyword>
<dbReference type="RefSeq" id="WP_260441382.1">
    <property type="nucleotide sequence ID" value="NZ_CP011339.1"/>
</dbReference>
<dbReference type="Pfam" id="PF07589">
    <property type="entry name" value="PEP-CTERM"/>
    <property type="match status" value="1"/>
</dbReference>
<evidence type="ECO:0000256" key="1">
    <source>
        <dbReference type="SAM" id="SignalP"/>
    </source>
</evidence>
<evidence type="ECO:0000313" key="4">
    <source>
        <dbReference type="Proteomes" id="UP000068167"/>
    </source>
</evidence>
<dbReference type="InterPro" id="IPR013424">
    <property type="entry name" value="Ice-binding_C"/>
</dbReference>
<dbReference type="PATRIC" id="fig|1638788.3.peg.5038"/>
<dbReference type="EMBL" id="CP011339">
    <property type="protein sequence ID" value="AKV69868.1"/>
    <property type="molecule type" value="Genomic_DNA"/>
</dbReference>
<gene>
    <name evidence="3" type="ORF">VL20_4993</name>
</gene>
<reference evidence="3 4" key="1">
    <citation type="journal article" date="2016" name="Stand. Genomic Sci.">
        <title>Complete genome sequence and genomic characterization of Microcystis panniformis FACHB 1757 by third-generation sequencing.</title>
        <authorList>
            <person name="Zhang J.Y."/>
            <person name="Guan R."/>
            <person name="Zhang H.J."/>
            <person name="Li H."/>
            <person name="Xiao P."/>
            <person name="Yu G.L."/>
            <person name="Du L."/>
            <person name="Cao D.M."/>
            <person name="Zhu B.C."/>
            <person name="Li R.H."/>
            <person name="Lu Z.H."/>
        </authorList>
    </citation>
    <scope>NUCLEOTIDE SEQUENCE [LARGE SCALE GENOMIC DNA]</scope>
    <source>
        <strain evidence="3 4">FACHB-1757</strain>
    </source>
</reference>
<protein>
    <recommendedName>
        <fullName evidence="2">Ice-binding protein C-terminal domain-containing protein</fullName>
    </recommendedName>
</protein>